<dbReference type="EMBL" id="HBKR01020207">
    <property type="protein sequence ID" value="CAE2309440.1"/>
    <property type="molecule type" value="Transcribed_RNA"/>
</dbReference>
<dbReference type="Pfam" id="PF07719">
    <property type="entry name" value="TPR_2"/>
    <property type="match status" value="2"/>
</dbReference>
<reference evidence="5" key="1">
    <citation type="submission" date="2021-01" db="EMBL/GenBank/DDBJ databases">
        <authorList>
            <person name="Corre E."/>
            <person name="Pelletier E."/>
            <person name="Niang G."/>
            <person name="Scheremetjew M."/>
            <person name="Finn R."/>
            <person name="Kale V."/>
            <person name="Holt S."/>
            <person name="Cochrane G."/>
            <person name="Meng A."/>
            <person name="Brown T."/>
            <person name="Cohen L."/>
        </authorList>
    </citation>
    <scope>NUCLEOTIDE SEQUENCE</scope>
    <source>
        <strain evidence="5">SoJaBio B1-5/56/2</strain>
    </source>
</reference>
<accession>A0A6U3AAF1</accession>
<feature type="repeat" description="TPR" evidence="3">
    <location>
        <begin position="141"/>
        <end position="174"/>
    </location>
</feature>
<dbReference type="InterPro" id="IPR011990">
    <property type="entry name" value="TPR-like_helical_dom_sf"/>
</dbReference>
<evidence type="ECO:0000313" key="4">
    <source>
        <dbReference type="EMBL" id="CAE2309436.1"/>
    </source>
</evidence>
<evidence type="ECO:0000313" key="5">
    <source>
        <dbReference type="EMBL" id="CAE2309440.1"/>
    </source>
</evidence>
<dbReference type="SUPFAM" id="SSF48452">
    <property type="entry name" value="TPR-like"/>
    <property type="match status" value="2"/>
</dbReference>
<dbReference type="InterPro" id="IPR013105">
    <property type="entry name" value="TPR_2"/>
</dbReference>
<name>A0A6U3AAF1_9EUKA</name>
<keyword evidence="1" id="KW-0677">Repeat</keyword>
<evidence type="ECO:0000256" key="3">
    <source>
        <dbReference type="PROSITE-ProRule" id="PRU00339"/>
    </source>
</evidence>
<dbReference type="SMART" id="SM00028">
    <property type="entry name" value="TPR"/>
    <property type="match status" value="4"/>
</dbReference>
<sequence length="419" mass="47785">MASSFVSRGFSLTKTSPLFLCRRSSSLSGLSPVRHTSSLDPISRSVLFGSVSGRPRTPLLCRGFSKGVAGDDEGFWNNAQNLLQENKIEDAVQELQRGLEEHKHSLLLISRLADIHMATGQYDKVVEVCDQALELGIGERDGFLALQGEAYDRLKNFDKAREKYEEVLQRNPNNALIAQRLAFLLLHATDWTEYPKYHKHKPVVAAFDRCLELARDDPENHYGRGLAFYHGEEFEQAIENFKEATDLDPKYAPAWQKMSLAHIVRKEFEQSIYAADRFFDTFKDYYSKLSVDLTFGIDAVLFGLMLKRALCYLMLKDYRMVIGSMESLLEAGKDIPTKVKTEALLLQSQAHFEEGGFWECVKFSSDCIKLDKESYSAYKLRSEAYEALGRTSSAEEDRTMCLRLAGRRIMPEEEEEQKE</sequence>
<dbReference type="InterPro" id="IPR050498">
    <property type="entry name" value="Ycf3"/>
</dbReference>
<keyword evidence="2 3" id="KW-0802">TPR repeat</keyword>
<dbReference type="PANTHER" id="PTHR44858">
    <property type="entry name" value="TETRATRICOPEPTIDE REPEAT PROTEIN 6"/>
    <property type="match status" value="1"/>
</dbReference>
<dbReference type="Pfam" id="PF14559">
    <property type="entry name" value="TPR_19"/>
    <property type="match status" value="1"/>
</dbReference>
<dbReference type="EMBL" id="HBKR01020206">
    <property type="protein sequence ID" value="CAE2309436.1"/>
    <property type="molecule type" value="Transcribed_RNA"/>
</dbReference>
<dbReference type="PROSITE" id="PS50005">
    <property type="entry name" value="TPR"/>
    <property type="match status" value="2"/>
</dbReference>
<protein>
    <submittedName>
        <fullName evidence="5">Uncharacterized protein</fullName>
    </submittedName>
</protein>
<feature type="repeat" description="TPR" evidence="3">
    <location>
        <begin position="218"/>
        <end position="251"/>
    </location>
</feature>
<gene>
    <name evidence="4" type="ORF">NAES01612_LOCUS13190</name>
    <name evidence="5" type="ORF">NAES01612_LOCUS13191</name>
</gene>
<evidence type="ECO:0000256" key="2">
    <source>
        <dbReference type="ARBA" id="ARBA00022803"/>
    </source>
</evidence>
<dbReference type="AlphaFoldDB" id="A0A6U3AAF1"/>
<evidence type="ECO:0000256" key="1">
    <source>
        <dbReference type="ARBA" id="ARBA00022737"/>
    </source>
</evidence>
<dbReference type="InterPro" id="IPR019734">
    <property type="entry name" value="TPR_rpt"/>
</dbReference>
<organism evidence="5">
    <name type="scientific">Paramoeba aestuarina</name>
    <dbReference type="NCBI Taxonomy" id="180227"/>
    <lineage>
        <taxon>Eukaryota</taxon>
        <taxon>Amoebozoa</taxon>
        <taxon>Discosea</taxon>
        <taxon>Flabellinia</taxon>
        <taxon>Dactylopodida</taxon>
        <taxon>Paramoebidae</taxon>
        <taxon>Paramoeba</taxon>
    </lineage>
</organism>
<dbReference type="Gene3D" id="1.25.40.10">
    <property type="entry name" value="Tetratricopeptide repeat domain"/>
    <property type="match status" value="3"/>
</dbReference>
<dbReference type="PANTHER" id="PTHR44858:SF18">
    <property type="entry name" value="TETRATRICOPEPTIDE REPEAT (TPR) PROTEIN"/>
    <property type="match status" value="1"/>
</dbReference>
<proteinExistence type="predicted"/>